<dbReference type="InterPro" id="IPR023578">
    <property type="entry name" value="Ras_GEF_dom_sf"/>
</dbReference>
<reference evidence="3" key="3">
    <citation type="submission" date="2025-09" db="UniProtKB">
        <authorList>
            <consortium name="Ensembl"/>
        </authorList>
    </citation>
    <scope>IDENTIFICATION</scope>
</reference>
<reference evidence="3" key="2">
    <citation type="submission" date="2025-08" db="UniProtKB">
        <authorList>
            <consortium name="Ensembl"/>
        </authorList>
    </citation>
    <scope>IDENTIFICATION</scope>
</reference>
<dbReference type="Gene3D" id="1.20.870.10">
    <property type="entry name" value="Son of sevenless (SoS) protein Chain: S domain 1"/>
    <property type="match status" value="1"/>
</dbReference>
<dbReference type="GO" id="GO:0005085">
    <property type="term" value="F:guanyl-nucleotide exchange factor activity"/>
    <property type="evidence" value="ECO:0007669"/>
    <property type="project" value="UniProtKB-KW"/>
</dbReference>
<evidence type="ECO:0000256" key="1">
    <source>
        <dbReference type="PROSITE-ProRule" id="PRU00135"/>
    </source>
</evidence>
<name>A0A4W5JZF6_9TELE</name>
<dbReference type="PROSITE" id="PS50212">
    <property type="entry name" value="RASGEF_NTER"/>
    <property type="match status" value="1"/>
</dbReference>
<dbReference type="GeneTree" id="ENSGT00940000155816"/>
<dbReference type="CDD" id="cd06224">
    <property type="entry name" value="REM"/>
    <property type="match status" value="1"/>
</dbReference>
<keyword evidence="4" id="KW-1185">Reference proteome</keyword>
<protein>
    <recommendedName>
        <fullName evidence="2">N-terminal Ras-GEF domain-containing protein</fullName>
    </recommendedName>
</protein>
<dbReference type="SUPFAM" id="SSF48366">
    <property type="entry name" value="Ras GEF"/>
    <property type="match status" value="1"/>
</dbReference>
<evidence type="ECO:0000313" key="3">
    <source>
        <dbReference type="Ensembl" id="ENSHHUP00000003490.1"/>
    </source>
</evidence>
<dbReference type="STRING" id="62062.ENSHHUP00000003490"/>
<feature type="domain" description="N-terminal Ras-GEF" evidence="2">
    <location>
        <begin position="40"/>
        <end position="117"/>
    </location>
</feature>
<dbReference type="Pfam" id="PF00618">
    <property type="entry name" value="RasGEF_N"/>
    <property type="match status" value="1"/>
</dbReference>
<dbReference type="Ensembl" id="ENSHHUT00000003613.1">
    <property type="protein sequence ID" value="ENSHHUP00000003490.1"/>
    <property type="gene ID" value="ENSHHUG00000002215.1"/>
</dbReference>
<organism evidence="3 4">
    <name type="scientific">Hucho hucho</name>
    <name type="common">huchen</name>
    <dbReference type="NCBI Taxonomy" id="62062"/>
    <lineage>
        <taxon>Eukaryota</taxon>
        <taxon>Metazoa</taxon>
        <taxon>Chordata</taxon>
        <taxon>Craniata</taxon>
        <taxon>Vertebrata</taxon>
        <taxon>Euteleostomi</taxon>
        <taxon>Actinopterygii</taxon>
        <taxon>Neopterygii</taxon>
        <taxon>Teleostei</taxon>
        <taxon>Protacanthopterygii</taxon>
        <taxon>Salmoniformes</taxon>
        <taxon>Salmonidae</taxon>
        <taxon>Salmoninae</taxon>
        <taxon>Hucho</taxon>
    </lineage>
</organism>
<dbReference type="AlphaFoldDB" id="A0A4W5JZF6"/>
<sequence length="117" mass="13367">MPQTSLLTGMLVSSGYNKNLYQSQNQTKVEGYSNAGLCYHDNTLVSGSLEALIHHLVPTMDYYPDMTYSFTFLLSSRLFIHPYELMSKVCHLCVEQQRLSDPQADKVTLYLQCTILY</sequence>
<accession>A0A4W5JZF6</accession>
<dbReference type="Proteomes" id="UP000314982">
    <property type="component" value="Unassembled WGS sequence"/>
</dbReference>
<dbReference type="InterPro" id="IPR000651">
    <property type="entry name" value="Ras-like_Gua-exchang_fac_N"/>
</dbReference>
<keyword evidence="1" id="KW-0344">Guanine-nucleotide releasing factor</keyword>
<reference evidence="4" key="1">
    <citation type="submission" date="2018-06" db="EMBL/GenBank/DDBJ databases">
        <title>Genome assembly of Danube salmon.</title>
        <authorList>
            <person name="Macqueen D.J."/>
            <person name="Gundappa M.K."/>
        </authorList>
    </citation>
    <scope>NUCLEOTIDE SEQUENCE [LARGE SCALE GENOMIC DNA]</scope>
</reference>
<evidence type="ECO:0000313" key="4">
    <source>
        <dbReference type="Proteomes" id="UP000314982"/>
    </source>
</evidence>
<proteinExistence type="predicted"/>
<evidence type="ECO:0000259" key="2">
    <source>
        <dbReference type="PROSITE" id="PS50212"/>
    </source>
</evidence>